<dbReference type="OrthoDB" id="2113294at2759"/>
<organism evidence="1 2">
    <name type="scientific">Scyliorhinus torazame</name>
    <name type="common">Cloudy catshark</name>
    <name type="synonym">Catulus torazame</name>
    <dbReference type="NCBI Taxonomy" id="75743"/>
    <lineage>
        <taxon>Eukaryota</taxon>
        <taxon>Metazoa</taxon>
        <taxon>Chordata</taxon>
        <taxon>Craniata</taxon>
        <taxon>Vertebrata</taxon>
        <taxon>Chondrichthyes</taxon>
        <taxon>Elasmobranchii</taxon>
        <taxon>Galeomorphii</taxon>
        <taxon>Galeoidea</taxon>
        <taxon>Carcharhiniformes</taxon>
        <taxon>Scyliorhinidae</taxon>
        <taxon>Scyliorhinus</taxon>
    </lineage>
</organism>
<dbReference type="AlphaFoldDB" id="A0A401PJT4"/>
<name>A0A401PJT4_SCYTO</name>
<proteinExistence type="predicted"/>
<dbReference type="Proteomes" id="UP000288216">
    <property type="component" value="Unassembled WGS sequence"/>
</dbReference>
<comment type="caution">
    <text evidence="1">The sequence shown here is derived from an EMBL/GenBank/DDBJ whole genome shotgun (WGS) entry which is preliminary data.</text>
</comment>
<gene>
    <name evidence="1" type="ORF">scyTo_0006744</name>
</gene>
<dbReference type="STRING" id="75743.A0A401PJT4"/>
<reference evidence="1 2" key="1">
    <citation type="journal article" date="2018" name="Nat. Ecol. Evol.">
        <title>Shark genomes provide insights into elasmobranch evolution and the origin of vertebrates.</title>
        <authorList>
            <person name="Hara Y"/>
            <person name="Yamaguchi K"/>
            <person name="Onimaru K"/>
            <person name="Kadota M"/>
            <person name="Koyanagi M"/>
            <person name="Keeley SD"/>
            <person name="Tatsumi K"/>
            <person name="Tanaka K"/>
            <person name="Motone F"/>
            <person name="Kageyama Y"/>
            <person name="Nozu R"/>
            <person name="Adachi N"/>
            <person name="Nishimura O"/>
            <person name="Nakagawa R"/>
            <person name="Tanegashima C"/>
            <person name="Kiyatake I"/>
            <person name="Matsumoto R"/>
            <person name="Murakumo K"/>
            <person name="Nishida K"/>
            <person name="Terakita A"/>
            <person name="Kuratani S"/>
            <person name="Sato K"/>
            <person name="Hyodo S Kuraku.S."/>
        </authorList>
    </citation>
    <scope>NUCLEOTIDE SEQUENCE [LARGE SCALE GENOMIC DNA]</scope>
</reference>
<sequence>MWGNSSNCEAASFQPAGLMEKIQAIAQNVSNLTTKMEQLLQMSLTARRDVAFYEKAKGKEVSQCEVPKDPKFPDCLGKIEVSSQYSSLFRVFLNVAYEV</sequence>
<dbReference type="EMBL" id="BFAA01002326">
    <property type="protein sequence ID" value="GCB73382.1"/>
    <property type="molecule type" value="Genomic_DNA"/>
</dbReference>
<accession>A0A401PJT4</accession>
<evidence type="ECO:0000313" key="2">
    <source>
        <dbReference type="Proteomes" id="UP000288216"/>
    </source>
</evidence>
<evidence type="ECO:0000313" key="1">
    <source>
        <dbReference type="EMBL" id="GCB73382.1"/>
    </source>
</evidence>
<keyword evidence="2" id="KW-1185">Reference proteome</keyword>
<protein>
    <submittedName>
        <fullName evidence="1">Uncharacterized protein</fullName>
    </submittedName>
</protein>